<dbReference type="Gene3D" id="2.60.40.10">
    <property type="entry name" value="Immunoglobulins"/>
    <property type="match status" value="1"/>
</dbReference>
<dbReference type="InterPro" id="IPR013783">
    <property type="entry name" value="Ig-like_fold"/>
</dbReference>
<gene>
    <name evidence="2" type="ORF">AS033_00715</name>
</gene>
<evidence type="ECO:0000259" key="1">
    <source>
        <dbReference type="Pfam" id="PF17936"/>
    </source>
</evidence>
<dbReference type="EMBL" id="LNQL01000001">
    <property type="protein sequence ID" value="KSU49920.1"/>
    <property type="molecule type" value="Genomic_DNA"/>
</dbReference>
<dbReference type="Gene3D" id="2.60.120.380">
    <property type="match status" value="3"/>
</dbReference>
<feature type="domain" description="Bacterial Ig" evidence="1">
    <location>
        <begin position="377"/>
        <end position="446"/>
    </location>
</feature>
<dbReference type="InterPro" id="IPR041498">
    <property type="entry name" value="Big_6"/>
</dbReference>
<dbReference type="Proteomes" id="UP000053797">
    <property type="component" value="Unassembled WGS sequence"/>
</dbReference>
<organism evidence="2 3">
    <name type="scientific">Exiguobacterium indicum</name>
    <dbReference type="NCBI Taxonomy" id="296995"/>
    <lineage>
        <taxon>Bacteria</taxon>
        <taxon>Bacillati</taxon>
        <taxon>Bacillota</taxon>
        <taxon>Bacilli</taxon>
        <taxon>Bacillales</taxon>
        <taxon>Bacillales Family XII. Incertae Sedis</taxon>
        <taxon>Exiguobacterium</taxon>
    </lineage>
</organism>
<dbReference type="SUPFAM" id="SSF89260">
    <property type="entry name" value="Collagen-binding domain"/>
    <property type="match status" value="2"/>
</dbReference>
<evidence type="ECO:0000313" key="3">
    <source>
        <dbReference type="Proteomes" id="UP000053797"/>
    </source>
</evidence>
<comment type="caution">
    <text evidence="2">The sequence shown here is derived from an EMBL/GenBank/DDBJ whole genome shotgun (WGS) entry which is preliminary data.</text>
</comment>
<dbReference type="RefSeq" id="WP_058264545.1">
    <property type="nucleotide sequence ID" value="NZ_FMYN01000001.1"/>
</dbReference>
<evidence type="ECO:0000313" key="2">
    <source>
        <dbReference type="EMBL" id="KSU49920.1"/>
    </source>
</evidence>
<dbReference type="AlphaFoldDB" id="A0A0V8GI08"/>
<dbReference type="Pfam" id="PF17936">
    <property type="entry name" value="Big_6"/>
    <property type="match status" value="1"/>
</dbReference>
<accession>A0A0V8GI08</accession>
<sequence>MNGIRMIGRASVLSLLLIIWSGGAVEADGPLVWDQQVSGVLKPNEAEKYDLTVTRPSKLTVDVSGFGENTRVSLQDERGKQVLYQSLTSDGVRPAQAVLSEYVEPGNYRLVVSEYILSKRPAAYTLRATAETITTDDQEPNNGTLEAQVLPFQQAIRGMLSAQDEKDIYQVNVPKNGNLSLAIDTYLRGNATISLTDSLNENVFSSYLVSEEKSPGKFRRAVYVEAGTYFLTLSRTSTQTGRYQVQAAMQPVTTNEQEPNDGVLEATRLLFAQSYSGLLTWQDHHDYYRVTLPKKSQVTFDVTTMIDPSMTIEWTDPMNKSLYYRSLSGSEKTPGRWKDSLELPKGIYYFRIGSTYYSGYYRFRMTASHLFPVLQINPVKTGVRQVSGTTEKNATVRVTINQRTYTQKANQKGRFTFSLPTAKRGTKITVSSENRYGKTTKQIYVTR</sequence>
<reference evidence="2 3" key="1">
    <citation type="journal article" date="2015" name="Int. J. Syst. Evol. Microbiol.">
        <title>Exiguobacterium enclense sp. nov., isolated from sediment.</title>
        <authorList>
            <person name="Dastager S.G."/>
            <person name="Mawlankar R."/>
            <person name="Sonalkar V.V."/>
            <person name="Thorat M.N."/>
            <person name="Mual P."/>
            <person name="Verma A."/>
            <person name="Krishnamurthi S."/>
            <person name="Tang S.K."/>
            <person name="Li W.J."/>
        </authorList>
    </citation>
    <scope>NUCLEOTIDE SEQUENCE [LARGE SCALE GENOMIC DNA]</scope>
    <source>
        <strain evidence="2 3">NIO-1109</strain>
    </source>
</reference>
<proteinExistence type="predicted"/>
<dbReference type="OrthoDB" id="2776339at2"/>
<name>A0A0V8GI08_9BACL</name>
<protein>
    <recommendedName>
        <fullName evidence="1">Bacterial Ig domain-containing protein</fullName>
    </recommendedName>
</protein>